<protein>
    <submittedName>
        <fullName evidence="12">Propionyl-CoA carboxylase alpha chain</fullName>
    </submittedName>
</protein>
<dbReference type="InterPro" id="IPR005479">
    <property type="entry name" value="CPAse_ATP-bd"/>
</dbReference>
<keyword evidence="4 7" id="KW-0067">ATP-binding</keyword>
<dbReference type="SUPFAM" id="SSF51246">
    <property type="entry name" value="Rudiment single hybrid motif"/>
    <property type="match status" value="1"/>
</dbReference>
<dbReference type="SUPFAM" id="SSF56059">
    <property type="entry name" value="Glutathione synthetase ATP-binding domain-like"/>
    <property type="match status" value="1"/>
</dbReference>
<dbReference type="PANTHER" id="PTHR18866">
    <property type="entry name" value="CARBOXYLASE:PYRUVATE/ACETYL-COA/PROPIONYL-COA CARBOXYLASE"/>
    <property type="match status" value="1"/>
</dbReference>
<dbReference type="InterPro" id="IPR011761">
    <property type="entry name" value="ATP-grasp"/>
</dbReference>
<dbReference type="SUPFAM" id="SSF52440">
    <property type="entry name" value="PreATP-grasp domain"/>
    <property type="match status" value="1"/>
</dbReference>
<dbReference type="RefSeq" id="WP_106234526.1">
    <property type="nucleotide sequence ID" value="NZ_PVNG01000001.1"/>
</dbReference>
<keyword evidence="13" id="KW-1185">Reference proteome</keyword>
<evidence type="ECO:0000256" key="1">
    <source>
        <dbReference type="ARBA" id="ARBA00001953"/>
    </source>
</evidence>
<dbReference type="InterPro" id="IPR011764">
    <property type="entry name" value="Biotin_carboxylation_dom"/>
</dbReference>
<dbReference type="Pfam" id="PF21139">
    <property type="entry name" value="BT_MCC_alpha"/>
    <property type="match status" value="1"/>
</dbReference>
<dbReference type="InterPro" id="IPR016185">
    <property type="entry name" value="PreATP-grasp_dom_sf"/>
</dbReference>
<keyword evidence="3 7" id="KW-0547">Nucleotide-binding</keyword>
<dbReference type="Pfam" id="PF00289">
    <property type="entry name" value="Biotin_carb_N"/>
    <property type="match status" value="1"/>
</dbReference>
<evidence type="ECO:0000256" key="8">
    <source>
        <dbReference type="SAM" id="MobiDB-lite"/>
    </source>
</evidence>
<name>A0A2T0NBP6_9ACTN</name>
<proteinExistence type="predicted"/>
<evidence type="ECO:0000256" key="2">
    <source>
        <dbReference type="ARBA" id="ARBA00022598"/>
    </source>
</evidence>
<comment type="cofactor">
    <cofactor evidence="1">
        <name>biotin</name>
        <dbReference type="ChEBI" id="CHEBI:57586"/>
    </cofactor>
</comment>
<evidence type="ECO:0000256" key="4">
    <source>
        <dbReference type="ARBA" id="ARBA00022840"/>
    </source>
</evidence>
<dbReference type="Pfam" id="PF02785">
    <property type="entry name" value="Biotin_carb_C"/>
    <property type="match status" value="1"/>
</dbReference>
<comment type="catalytic activity">
    <reaction evidence="6">
        <text>N(6)-biotinyl-L-lysyl-[protein] + hydrogencarbonate + ATP = N(6)-carboxybiotinyl-L-lysyl-[protein] + ADP + phosphate + H(+)</text>
        <dbReference type="Rhea" id="RHEA:13501"/>
        <dbReference type="Rhea" id="RHEA-COMP:10505"/>
        <dbReference type="Rhea" id="RHEA-COMP:10506"/>
        <dbReference type="ChEBI" id="CHEBI:15378"/>
        <dbReference type="ChEBI" id="CHEBI:17544"/>
        <dbReference type="ChEBI" id="CHEBI:30616"/>
        <dbReference type="ChEBI" id="CHEBI:43474"/>
        <dbReference type="ChEBI" id="CHEBI:83144"/>
        <dbReference type="ChEBI" id="CHEBI:83145"/>
        <dbReference type="ChEBI" id="CHEBI:456216"/>
        <dbReference type="EC" id="6.3.4.14"/>
    </reaction>
    <physiologicalReaction direction="left-to-right" evidence="6">
        <dbReference type="Rhea" id="RHEA:13502"/>
    </physiologicalReaction>
</comment>
<evidence type="ECO:0000256" key="7">
    <source>
        <dbReference type="PROSITE-ProRule" id="PRU00409"/>
    </source>
</evidence>
<feature type="region of interest" description="Disordered" evidence="8">
    <location>
        <begin position="464"/>
        <end position="514"/>
    </location>
</feature>
<feature type="domain" description="ATP-grasp" evidence="10">
    <location>
        <begin position="120"/>
        <end position="345"/>
    </location>
</feature>
<dbReference type="InterPro" id="IPR005482">
    <property type="entry name" value="Biotin_COase_C"/>
</dbReference>
<organism evidence="12 13">
    <name type="scientific">Nonomuraea fuscirosea</name>
    <dbReference type="NCBI Taxonomy" id="1291556"/>
    <lineage>
        <taxon>Bacteria</taxon>
        <taxon>Bacillati</taxon>
        <taxon>Actinomycetota</taxon>
        <taxon>Actinomycetes</taxon>
        <taxon>Streptosporangiales</taxon>
        <taxon>Streptosporangiaceae</taxon>
        <taxon>Nonomuraea</taxon>
    </lineage>
</organism>
<dbReference type="Pfam" id="PF02786">
    <property type="entry name" value="CPSase_L_D2"/>
    <property type="match status" value="1"/>
</dbReference>
<evidence type="ECO:0000259" key="10">
    <source>
        <dbReference type="PROSITE" id="PS50975"/>
    </source>
</evidence>
<feature type="domain" description="Biotin carboxylation" evidence="11">
    <location>
        <begin position="1"/>
        <end position="468"/>
    </location>
</feature>
<dbReference type="InterPro" id="IPR050856">
    <property type="entry name" value="Biotin_carboxylase_complex"/>
</dbReference>
<evidence type="ECO:0000259" key="11">
    <source>
        <dbReference type="PROSITE" id="PS50979"/>
    </source>
</evidence>
<dbReference type="GO" id="GO:0005524">
    <property type="term" value="F:ATP binding"/>
    <property type="evidence" value="ECO:0007669"/>
    <property type="project" value="UniProtKB-UniRule"/>
</dbReference>
<dbReference type="InterPro" id="IPR011054">
    <property type="entry name" value="Rudment_hybrid_motif"/>
</dbReference>
<dbReference type="OrthoDB" id="5166719at2"/>
<feature type="compositionally biased region" description="Gly residues" evidence="8">
    <location>
        <begin position="487"/>
        <end position="497"/>
    </location>
</feature>
<gene>
    <name evidence="12" type="ORF">B0I32_101513</name>
</gene>
<dbReference type="Proteomes" id="UP000238312">
    <property type="component" value="Unassembled WGS sequence"/>
</dbReference>
<dbReference type="PROSITE" id="PS00188">
    <property type="entry name" value="BIOTIN"/>
    <property type="match status" value="1"/>
</dbReference>
<dbReference type="Gene3D" id="2.40.50.100">
    <property type="match status" value="1"/>
</dbReference>
<evidence type="ECO:0000256" key="6">
    <source>
        <dbReference type="ARBA" id="ARBA00048501"/>
    </source>
</evidence>
<feature type="compositionally biased region" description="Low complexity" evidence="8">
    <location>
        <begin position="498"/>
        <end position="508"/>
    </location>
</feature>
<dbReference type="InterPro" id="IPR000089">
    <property type="entry name" value="Biotin_lipoyl"/>
</dbReference>
<sequence>MINRLLVANRGEIARRIFRTCRELGVSTVALFSDPDADAPHVAEADLAVRLPGAHPAETYLDAAAILAACTATGADAVHPGYGFLSENADFARAVIDAGLVWIGPPPEAIAAMGVKIGAKRLMAAAGVPVLPSYDLSGPAAVTVPDPASAPASDAPTDPTSDPASDPMSDPASAPAPVPVEFPLLVKASAGGGGRGMRVVRAAGELAREVESARREAAAAFGDGTVFAEPLLERARHVEVQVLADQHGTVWALGERECSVQRRHQKVIEECPAPGISPGTRELLHDAAVRAAREIGYVGAGTVEFLVDGERVAFLEMNTRLQVEHPVTELVHGVDLVRLQLEVAEGAALPSVPPEPAGWAVEARLYAEDSAYVPQSGVLRRFEIAGDVRVDSGVESGSVVSPYYDAMLAKVIAHGATREQAVRKLVTALRGARLHGLTTNRDLLVNILTNREFLAGDTHTAFLAPGGPLHPSPTPGNPTSDTPAADGGAGPDGGGELSSGAGLSSDAASGGGAGSVGGAEELAVLAAALAVAAGNRRRARVLGGLPGGWRNVRSQPRRTRFAEIEEDVVYDPLPPGVTVVRAEPDGVVLERDRVRHAFDVARYPDGKVCVDHADGHAELTPLPRLPEPADQVAPGSLLAPMPGSVLRVEVEPGDRVTKGQEVLVLEAMKMEHRIAAPADGVVAAVHVEKGRQVDAGAVLAVIEEGDS</sequence>
<feature type="domain" description="Lipoyl-binding" evidence="9">
    <location>
        <begin position="628"/>
        <end position="703"/>
    </location>
</feature>
<dbReference type="SMART" id="SM00878">
    <property type="entry name" value="Biotin_carb_C"/>
    <property type="match status" value="1"/>
</dbReference>
<dbReference type="GO" id="GO:0046872">
    <property type="term" value="F:metal ion binding"/>
    <property type="evidence" value="ECO:0007669"/>
    <property type="project" value="InterPro"/>
</dbReference>
<dbReference type="EMBL" id="PVNG01000001">
    <property type="protein sequence ID" value="PRX70425.1"/>
    <property type="molecule type" value="Genomic_DNA"/>
</dbReference>
<dbReference type="Gene3D" id="3.30.470.20">
    <property type="entry name" value="ATP-grasp fold, B domain"/>
    <property type="match status" value="1"/>
</dbReference>
<dbReference type="CDD" id="cd06850">
    <property type="entry name" value="biotinyl_domain"/>
    <property type="match status" value="1"/>
</dbReference>
<evidence type="ECO:0000313" key="12">
    <source>
        <dbReference type="EMBL" id="PRX70425.1"/>
    </source>
</evidence>
<dbReference type="Pfam" id="PF00364">
    <property type="entry name" value="Biotin_lipoyl"/>
    <property type="match status" value="1"/>
</dbReference>
<reference evidence="12 13" key="1">
    <citation type="submission" date="2018-03" db="EMBL/GenBank/DDBJ databases">
        <title>Genomic Encyclopedia of Type Strains, Phase III (KMG-III): the genomes of soil and plant-associated and newly described type strains.</title>
        <authorList>
            <person name="Whitman W."/>
        </authorList>
    </citation>
    <scope>NUCLEOTIDE SEQUENCE [LARGE SCALE GENOMIC DNA]</scope>
    <source>
        <strain evidence="12 13">CGMCC 4.7104</strain>
    </source>
</reference>
<dbReference type="InterPro" id="IPR005481">
    <property type="entry name" value="BC-like_N"/>
</dbReference>
<dbReference type="PROSITE" id="PS50975">
    <property type="entry name" value="ATP_GRASP"/>
    <property type="match status" value="1"/>
</dbReference>
<dbReference type="InterPro" id="IPR048429">
    <property type="entry name" value="MCC_alpha_BT"/>
</dbReference>
<evidence type="ECO:0000259" key="9">
    <source>
        <dbReference type="PROSITE" id="PS50968"/>
    </source>
</evidence>
<evidence type="ECO:0000256" key="5">
    <source>
        <dbReference type="ARBA" id="ARBA00023267"/>
    </source>
</evidence>
<dbReference type="InterPro" id="IPR011053">
    <property type="entry name" value="Single_hybrid_motif"/>
</dbReference>
<dbReference type="AlphaFoldDB" id="A0A2T0NBP6"/>
<dbReference type="PANTHER" id="PTHR18866:SF126">
    <property type="entry name" value="BIOTIN CARBOXYLASE"/>
    <property type="match status" value="1"/>
</dbReference>
<dbReference type="InterPro" id="IPR001882">
    <property type="entry name" value="Biotin_BS"/>
</dbReference>
<dbReference type="FunFam" id="2.40.50.100:FF:000003">
    <property type="entry name" value="Acetyl-CoA carboxylase biotin carboxyl carrier protein"/>
    <property type="match status" value="1"/>
</dbReference>
<comment type="caution">
    <text evidence="12">The sequence shown here is derived from an EMBL/GenBank/DDBJ whole genome shotgun (WGS) entry which is preliminary data.</text>
</comment>
<dbReference type="PROSITE" id="PS50979">
    <property type="entry name" value="BC"/>
    <property type="match status" value="1"/>
</dbReference>
<dbReference type="PROSITE" id="PS50968">
    <property type="entry name" value="BIOTINYL_LIPOYL"/>
    <property type="match status" value="1"/>
</dbReference>
<dbReference type="GO" id="GO:0004075">
    <property type="term" value="F:biotin carboxylase activity"/>
    <property type="evidence" value="ECO:0007669"/>
    <property type="project" value="UniProtKB-EC"/>
</dbReference>
<dbReference type="PROSITE" id="PS00867">
    <property type="entry name" value="CPSASE_2"/>
    <property type="match status" value="1"/>
</dbReference>
<keyword evidence="5" id="KW-0092">Biotin</keyword>
<dbReference type="FunFam" id="3.40.50.20:FF:000010">
    <property type="entry name" value="Propionyl-CoA carboxylase subunit alpha"/>
    <property type="match status" value="1"/>
</dbReference>
<keyword evidence="2" id="KW-0436">Ligase</keyword>
<accession>A0A2T0NBP6</accession>
<dbReference type="PROSITE" id="PS00866">
    <property type="entry name" value="CPSASE_1"/>
    <property type="match status" value="1"/>
</dbReference>
<evidence type="ECO:0000256" key="3">
    <source>
        <dbReference type="ARBA" id="ARBA00022741"/>
    </source>
</evidence>
<feature type="compositionally biased region" description="Low complexity" evidence="8">
    <location>
        <begin position="145"/>
        <end position="173"/>
    </location>
</feature>
<dbReference type="SUPFAM" id="SSF51230">
    <property type="entry name" value="Single hybrid motif"/>
    <property type="match status" value="1"/>
</dbReference>
<feature type="region of interest" description="Disordered" evidence="8">
    <location>
        <begin position="145"/>
        <end position="176"/>
    </location>
</feature>
<evidence type="ECO:0000313" key="13">
    <source>
        <dbReference type="Proteomes" id="UP000238312"/>
    </source>
</evidence>